<dbReference type="EMBL" id="DVIU01000008">
    <property type="protein sequence ID" value="HIS35047.1"/>
    <property type="molecule type" value="Genomic_DNA"/>
</dbReference>
<sequence length="114" mass="13238">MHLSNIQRYILESIFVYFVIPYCGIAFAFSLAFLGLAIVFSLILMPLYSILSPLRFDCAIKWFIPLVNAVLIYIPVKYFIGNDYHFYRNIPYIIAAGYITILIKIFVKKLRAKS</sequence>
<comment type="caution">
    <text evidence="2">The sequence shown here is derived from an EMBL/GenBank/DDBJ whole genome shotgun (WGS) entry which is preliminary data.</text>
</comment>
<feature type="transmembrane region" description="Helical" evidence="1">
    <location>
        <begin position="59"/>
        <end position="80"/>
    </location>
</feature>
<feature type="transmembrane region" description="Helical" evidence="1">
    <location>
        <begin position="86"/>
        <end position="107"/>
    </location>
</feature>
<evidence type="ECO:0000256" key="1">
    <source>
        <dbReference type="SAM" id="Phobius"/>
    </source>
</evidence>
<organism evidence="2 3">
    <name type="scientific">Candidatus Scatousia excrementigallinarum</name>
    <dbReference type="NCBI Taxonomy" id="2840935"/>
    <lineage>
        <taxon>Bacteria</taxon>
        <taxon>Candidatus Scatousia</taxon>
    </lineage>
</organism>
<feature type="transmembrane region" description="Helical" evidence="1">
    <location>
        <begin position="14"/>
        <end position="47"/>
    </location>
</feature>
<keyword evidence="1" id="KW-1133">Transmembrane helix</keyword>
<name>A0A9D1EXB4_9BACT</name>
<keyword evidence="1" id="KW-0472">Membrane</keyword>
<keyword evidence="1" id="KW-0812">Transmembrane</keyword>
<evidence type="ECO:0000313" key="3">
    <source>
        <dbReference type="Proteomes" id="UP000823928"/>
    </source>
</evidence>
<dbReference type="AlphaFoldDB" id="A0A9D1EXB4"/>
<accession>A0A9D1EXB4</accession>
<protein>
    <submittedName>
        <fullName evidence="2">Uncharacterized protein</fullName>
    </submittedName>
</protein>
<proteinExistence type="predicted"/>
<gene>
    <name evidence="2" type="ORF">IAC10_00245</name>
</gene>
<reference evidence="2" key="2">
    <citation type="journal article" date="2021" name="PeerJ">
        <title>Extensive microbial diversity within the chicken gut microbiome revealed by metagenomics and culture.</title>
        <authorList>
            <person name="Gilroy R."/>
            <person name="Ravi A."/>
            <person name="Getino M."/>
            <person name="Pursley I."/>
            <person name="Horton D.L."/>
            <person name="Alikhan N.F."/>
            <person name="Baker D."/>
            <person name="Gharbi K."/>
            <person name="Hall N."/>
            <person name="Watson M."/>
            <person name="Adriaenssens E.M."/>
            <person name="Foster-Nyarko E."/>
            <person name="Jarju S."/>
            <person name="Secka A."/>
            <person name="Antonio M."/>
            <person name="Oren A."/>
            <person name="Chaudhuri R.R."/>
            <person name="La Ragione R."/>
            <person name="Hildebrand F."/>
            <person name="Pallen M.J."/>
        </authorList>
    </citation>
    <scope>NUCLEOTIDE SEQUENCE</scope>
    <source>
        <strain evidence="2">6276</strain>
    </source>
</reference>
<evidence type="ECO:0000313" key="2">
    <source>
        <dbReference type="EMBL" id="HIS35047.1"/>
    </source>
</evidence>
<dbReference type="Proteomes" id="UP000823928">
    <property type="component" value="Unassembled WGS sequence"/>
</dbReference>
<reference evidence="2" key="1">
    <citation type="submission" date="2020-10" db="EMBL/GenBank/DDBJ databases">
        <authorList>
            <person name="Gilroy R."/>
        </authorList>
    </citation>
    <scope>NUCLEOTIDE SEQUENCE</scope>
    <source>
        <strain evidence="2">6276</strain>
    </source>
</reference>